<sequence length="60" mass="7296">MGLKVNRQDNLDAMFGKFAELDLDDEKRDKFLKHDRKDDKKHKNEKRPENKHHGEDYDKK</sequence>
<accession>A0ACD5DDJ7</accession>
<keyword evidence="2" id="KW-1185">Reference proteome</keyword>
<protein>
    <submittedName>
        <fullName evidence="1">SPJ_0845 family protein</fullName>
    </submittedName>
</protein>
<evidence type="ECO:0000313" key="1">
    <source>
        <dbReference type="EMBL" id="XFD39301.1"/>
    </source>
</evidence>
<reference evidence="1" key="1">
    <citation type="submission" date="2024-08" db="EMBL/GenBank/DDBJ databases">
        <title>Lentilactobacillus sp. nov., isolated from tree bark.</title>
        <authorList>
            <person name="Phuengjayaem S."/>
            <person name="Tanasupawat S."/>
        </authorList>
    </citation>
    <scope>NUCLEOTIDE SEQUENCE</scope>
    <source>
        <strain evidence="1">SPB1-3</strain>
    </source>
</reference>
<name>A0ACD5DDJ7_9LACO</name>
<gene>
    <name evidence="1" type="ORF">O0236_007715</name>
</gene>
<organism evidence="1 2">
    <name type="scientific">Lentilactobacillus terminaliae</name>
    <dbReference type="NCBI Taxonomy" id="3003483"/>
    <lineage>
        <taxon>Bacteria</taxon>
        <taxon>Bacillati</taxon>
        <taxon>Bacillota</taxon>
        <taxon>Bacilli</taxon>
        <taxon>Lactobacillales</taxon>
        <taxon>Lactobacillaceae</taxon>
        <taxon>Lentilactobacillus</taxon>
    </lineage>
</organism>
<dbReference type="EMBL" id="CP168151">
    <property type="protein sequence ID" value="XFD39301.1"/>
    <property type="molecule type" value="Genomic_DNA"/>
</dbReference>
<evidence type="ECO:0000313" key="2">
    <source>
        <dbReference type="Proteomes" id="UP001149860"/>
    </source>
</evidence>
<dbReference type="Proteomes" id="UP001149860">
    <property type="component" value="Chromosome"/>
</dbReference>
<proteinExistence type="predicted"/>